<dbReference type="Proteomes" id="UP000281391">
    <property type="component" value="Chromosome"/>
</dbReference>
<dbReference type="RefSeq" id="WP_004965645.1">
    <property type="nucleotide sequence ID" value="NZ_LR134117.1"/>
</dbReference>
<organism evidence="1 2">
    <name type="scientific">Serratia odorifera</name>
    <dbReference type="NCBI Taxonomy" id="618"/>
    <lineage>
        <taxon>Bacteria</taxon>
        <taxon>Pseudomonadati</taxon>
        <taxon>Pseudomonadota</taxon>
        <taxon>Gammaproteobacteria</taxon>
        <taxon>Enterobacterales</taxon>
        <taxon>Yersiniaceae</taxon>
        <taxon>Serratia</taxon>
    </lineage>
</organism>
<dbReference type="Gene3D" id="1.10.3670.10">
    <property type="entry name" value="Putative xylanase like domain"/>
    <property type="match status" value="1"/>
</dbReference>
<sequence>MGKAAQWMLMLLLGGCAGQPPLAPHAPQPTQSTDSQVNIDPLTRAKIDAILALRNSQPSLNDGQRIALISQQFLDTPYLADRLIGSASNVERLTIDFRALDCFTLLDYVEALRNAEDYPQFIHQLTTARYVNGEIGFLTRKHFFSDWSQPPHASAKDISAQLSPQAVTLHKTLNHKADGGQYLPGLPNVTRAISYIPSGYVDDHLLSQLRTGDYIGIYSNLPGLDVSHVGIYVMTPSGPVLRNASSREHNRRVVDSPFIDYVIATPGIVVLRPL</sequence>
<dbReference type="EMBL" id="LR134117">
    <property type="protein sequence ID" value="VDZ65621.1"/>
    <property type="molecule type" value="Genomic_DNA"/>
</dbReference>
<dbReference type="Pfam" id="PF07313">
    <property type="entry name" value="AmiA-like"/>
    <property type="match status" value="1"/>
</dbReference>
<gene>
    <name evidence="1" type="ORF">NCTC11214_05559</name>
</gene>
<evidence type="ECO:0000313" key="1">
    <source>
        <dbReference type="EMBL" id="VDZ65621.1"/>
    </source>
</evidence>
<dbReference type="AlphaFoldDB" id="A0A447L2D1"/>
<evidence type="ECO:0000313" key="2">
    <source>
        <dbReference type="Proteomes" id="UP000281391"/>
    </source>
</evidence>
<reference evidence="1 2" key="1">
    <citation type="submission" date="2018-12" db="EMBL/GenBank/DDBJ databases">
        <authorList>
            <consortium name="Pathogen Informatics"/>
        </authorList>
    </citation>
    <scope>NUCLEOTIDE SEQUENCE [LARGE SCALE GENOMIC DNA]</scope>
    <source>
        <strain evidence="1 2">NCTC11214</strain>
    </source>
</reference>
<dbReference type="SUPFAM" id="SSF54001">
    <property type="entry name" value="Cysteine proteinases"/>
    <property type="match status" value="1"/>
</dbReference>
<dbReference type="KEGG" id="sof:NCTC11214_05559"/>
<dbReference type="PROSITE" id="PS51257">
    <property type="entry name" value="PROKAR_LIPOPROTEIN"/>
    <property type="match status" value="1"/>
</dbReference>
<name>A0A447L2D1_SEROD</name>
<dbReference type="InterPro" id="IPR010846">
    <property type="entry name" value="AmiA-like"/>
</dbReference>
<protein>
    <submittedName>
        <fullName evidence="1">Protein of uncharacterized function (DUF1460)</fullName>
    </submittedName>
</protein>
<proteinExistence type="predicted"/>
<accession>A0A447L2D1</accession>
<dbReference type="InterPro" id="IPR038765">
    <property type="entry name" value="Papain-like_cys_pep_sf"/>
</dbReference>
<dbReference type="Gene3D" id="2.30.260.10">
    <property type="entry name" value="putative xylanase like domain"/>
    <property type="match status" value="1"/>
</dbReference>